<sequence>MAGTRLKRILKYGSDLKRVENSTGTKLKQLEKFFRVVGKFWKIQGLIGKCWAAEGGLGRTGLLGFGQGRVELTVAGPGWMATARPSRMTGLGRTVGPYGLLGWADANGPGRSLKTSNYKELLYLNICCIVAFFQLLSVLLLANGLNVTKLVTLPSPYIRLSPTLEMSMTLLSTMLGKPPPKKSRRDREEREEGYYNLRATWRRLDSDSDLRKEKRRREERESHRVKQDHRERGGVRQPDGEDDGTGRTGKRSCFSFSVWDFYSQYPPLRAYTLSRALKHPSSTIDFEPDSSSVLGREETNTRRTLAALDILGLTWCGCAHMGSSPCRPKWVFYMVSERVMLPHAHVGSHNARFDFEVAKSALHVNHAQEWSGPVPRWAKSV</sequence>
<evidence type="ECO:0000256" key="2">
    <source>
        <dbReference type="SAM" id="Phobius"/>
    </source>
</evidence>
<feature type="compositionally biased region" description="Basic and acidic residues" evidence="1">
    <location>
        <begin position="208"/>
        <end position="234"/>
    </location>
</feature>
<feature type="region of interest" description="Disordered" evidence="1">
    <location>
        <begin position="208"/>
        <end position="248"/>
    </location>
</feature>
<reference evidence="3 4" key="1">
    <citation type="submission" date="2017-11" db="EMBL/GenBank/DDBJ databases">
        <title>De-novo sequencing of pomegranate (Punica granatum L.) genome.</title>
        <authorList>
            <person name="Akparov Z."/>
            <person name="Amiraslanov A."/>
            <person name="Hajiyeva S."/>
            <person name="Abbasov M."/>
            <person name="Kaur K."/>
            <person name="Hamwieh A."/>
            <person name="Solovyev V."/>
            <person name="Salamov A."/>
            <person name="Braich B."/>
            <person name="Kosarev P."/>
            <person name="Mahmoud A."/>
            <person name="Hajiyev E."/>
            <person name="Babayeva S."/>
            <person name="Izzatullayeva V."/>
            <person name="Mammadov A."/>
            <person name="Mammadov A."/>
            <person name="Sharifova S."/>
            <person name="Ojaghi J."/>
            <person name="Eynullazada K."/>
            <person name="Bayramov B."/>
            <person name="Abdulazimova A."/>
            <person name="Shahmuradov I."/>
        </authorList>
    </citation>
    <scope>NUCLEOTIDE SEQUENCE [LARGE SCALE GENOMIC DNA]</scope>
    <source>
        <strain evidence="4">cv. AG2017</strain>
        <tissue evidence="3">Leaf</tissue>
    </source>
</reference>
<keyword evidence="2" id="KW-0472">Membrane</keyword>
<feature type="region of interest" description="Disordered" evidence="1">
    <location>
        <begin position="171"/>
        <end position="191"/>
    </location>
</feature>
<comment type="caution">
    <text evidence="3">The sequence shown here is derived from an EMBL/GenBank/DDBJ whole genome shotgun (WGS) entry which is preliminary data.</text>
</comment>
<accession>A0A2I0JCS5</accession>
<gene>
    <name evidence="3" type="ORF">CRG98_025545</name>
</gene>
<keyword evidence="4" id="KW-1185">Reference proteome</keyword>
<proteinExistence type="predicted"/>
<name>A0A2I0JCS5_PUNGR</name>
<keyword evidence="2" id="KW-1133">Transmembrane helix</keyword>
<dbReference type="Proteomes" id="UP000233551">
    <property type="component" value="Unassembled WGS sequence"/>
</dbReference>
<evidence type="ECO:0000313" key="4">
    <source>
        <dbReference type="Proteomes" id="UP000233551"/>
    </source>
</evidence>
<dbReference type="EMBL" id="PGOL01001813">
    <property type="protein sequence ID" value="PKI54051.1"/>
    <property type="molecule type" value="Genomic_DNA"/>
</dbReference>
<keyword evidence="2" id="KW-0812">Transmembrane</keyword>
<feature type="transmembrane region" description="Helical" evidence="2">
    <location>
        <begin position="121"/>
        <end position="145"/>
    </location>
</feature>
<evidence type="ECO:0000256" key="1">
    <source>
        <dbReference type="SAM" id="MobiDB-lite"/>
    </source>
</evidence>
<protein>
    <submittedName>
        <fullName evidence="3">Uncharacterized protein</fullName>
    </submittedName>
</protein>
<organism evidence="3 4">
    <name type="scientific">Punica granatum</name>
    <name type="common">Pomegranate</name>
    <dbReference type="NCBI Taxonomy" id="22663"/>
    <lineage>
        <taxon>Eukaryota</taxon>
        <taxon>Viridiplantae</taxon>
        <taxon>Streptophyta</taxon>
        <taxon>Embryophyta</taxon>
        <taxon>Tracheophyta</taxon>
        <taxon>Spermatophyta</taxon>
        <taxon>Magnoliopsida</taxon>
        <taxon>eudicotyledons</taxon>
        <taxon>Gunneridae</taxon>
        <taxon>Pentapetalae</taxon>
        <taxon>rosids</taxon>
        <taxon>malvids</taxon>
        <taxon>Myrtales</taxon>
        <taxon>Lythraceae</taxon>
        <taxon>Punica</taxon>
    </lineage>
</organism>
<evidence type="ECO:0000313" key="3">
    <source>
        <dbReference type="EMBL" id="PKI54051.1"/>
    </source>
</evidence>
<dbReference type="AlphaFoldDB" id="A0A2I0JCS5"/>